<sequence>MTRFFIKCSFLIALLFVGVLIGMEKANEGMVDMKGYNDSTLQSPVKIHGKSDGNIESSVSGENITSHNLDEKKEHLQNIKAFNLFSSLGKVLSNIVSSLTEKIIDFASSFI</sequence>
<comment type="caution">
    <text evidence="1">The sequence shown here is derived from an EMBL/GenBank/DDBJ whole genome shotgun (WGS) entry which is preliminary data.</text>
</comment>
<dbReference type="InterPro" id="IPR020534">
    <property type="entry name" value="Uncharacterised_YqxA"/>
</dbReference>
<dbReference type="Proteomes" id="UP000051888">
    <property type="component" value="Unassembled WGS sequence"/>
</dbReference>
<name>A0A0Q3WX27_9BACI</name>
<dbReference type="STRING" id="157838.AN964_08275"/>
<organism evidence="1 2">
    <name type="scientific">Heyndrickxia shackletonii</name>
    <dbReference type="NCBI Taxonomy" id="157838"/>
    <lineage>
        <taxon>Bacteria</taxon>
        <taxon>Bacillati</taxon>
        <taxon>Bacillota</taxon>
        <taxon>Bacilli</taxon>
        <taxon>Bacillales</taxon>
        <taxon>Bacillaceae</taxon>
        <taxon>Heyndrickxia</taxon>
    </lineage>
</organism>
<dbReference type="OrthoDB" id="2941402at2"/>
<dbReference type="AlphaFoldDB" id="A0A0Q3WX27"/>
<dbReference type="RefSeq" id="WP_055739221.1">
    <property type="nucleotide sequence ID" value="NZ_JAAIWL010000011.1"/>
</dbReference>
<reference evidence="1 2" key="1">
    <citation type="submission" date="2015-09" db="EMBL/GenBank/DDBJ databases">
        <title>Genome sequencing project for genomic taxonomy and phylogenomics of Bacillus-like bacteria.</title>
        <authorList>
            <person name="Liu B."/>
            <person name="Wang J."/>
            <person name="Zhu Y."/>
            <person name="Liu G."/>
            <person name="Chen Q."/>
            <person name="Chen Z."/>
            <person name="Lan J."/>
            <person name="Che J."/>
            <person name="Ge C."/>
            <person name="Shi H."/>
            <person name="Pan Z."/>
            <person name="Liu X."/>
        </authorList>
    </citation>
    <scope>NUCLEOTIDE SEQUENCE [LARGE SCALE GENOMIC DNA]</scope>
    <source>
        <strain evidence="1 2">LMG 18435</strain>
    </source>
</reference>
<evidence type="ECO:0008006" key="3">
    <source>
        <dbReference type="Google" id="ProtNLM"/>
    </source>
</evidence>
<dbReference type="EMBL" id="LJJC01000004">
    <property type="protein sequence ID" value="KQL53491.1"/>
    <property type="molecule type" value="Genomic_DNA"/>
</dbReference>
<proteinExistence type="predicted"/>
<evidence type="ECO:0000313" key="1">
    <source>
        <dbReference type="EMBL" id="KQL53491.1"/>
    </source>
</evidence>
<dbReference type="PATRIC" id="fig|157838.3.peg.1817"/>
<protein>
    <recommendedName>
        <fullName evidence="3">DUF3679 domain-containing protein</fullName>
    </recommendedName>
</protein>
<dbReference type="Pfam" id="PF12438">
    <property type="entry name" value="DUF3679"/>
    <property type="match status" value="1"/>
</dbReference>
<gene>
    <name evidence="1" type="ORF">AN964_08275</name>
</gene>
<keyword evidence="2" id="KW-1185">Reference proteome</keyword>
<accession>A0A0Q3WX27</accession>
<evidence type="ECO:0000313" key="2">
    <source>
        <dbReference type="Proteomes" id="UP000051888"/>
    </source>
</evidence>